<reference evidence="13 15" key="1">
    <citation type="submission" date="2018-08" db="EMBL/GenBank/DDBJ databases">
        <title>Proposal of Muricauda 72 sp.nov. and Muricauda NH166 sp.nov., isolated from seawater.</title>
        <authorList>
            <person name="Cheng H."/>
            <person name="Wu Y.-H."/>
            <person name="Guo L.-L."/>
            <person name="Xu X.-W."/>
        </authorList>
    </citation>
    <scope>NUCLEOTIDE SEQUENCE [LARGE SCALE GENOMIC DNA]</scope>
    <source>
        <strain evidence="13 15">72</strain>
    </source>
</reference>
<evidence type="ECO:0000313" key="15">
    <source>
        <dbReference type="Proteomes" id="UP000266691"/>
    </source>
</evidence>
<evidence type="ECO:0000256" key="4">
    <source>
        <dbReference type="ARBA" id="ARBA00022692"/>
    </source>
</evidence>
<dbReference type="InterPro" id="IPR023996">
    <property type="entry name" value="TonB-dep_OMP_SusC/RagA"/>
</dbReference>
<organism evidence="13 15">
    <name type="scientific">Flagellimonas pelagia</name>
    <dbReference type="NCBI Taxonomy" id="2306998"/>
    <lineage>
        <taxon>Bacteria</taxon>
        <taxon>Pseudomonadati</taxon>
        <taxon>Bacteroidota</taxon>
        <taxon>Flavobacteriia</taxon>
        <taxon>Flavobacteriales</taxon>
        <taxon>Flavobacteriaceae</taxon>
        <taxon>Flagellimonas</taxon>
    </lineage>
</organism>
<dbReference type="EMBL" id="QXFI01000018">
    <property type="protein sequence ID" value="RIV45407.1"/>
    <property type="molecule type" value="Genomic_DNA"/>
</dbReference>
<keyword evidence="3 8" id="KW-1134">Transmembrane beta strand</keyword>
<gene>
    <name evidence="13" type="ORF">D2V05_07525</name>
    <name evidence="14" type="ORF">FQ017_07460</name>
</gene>
<evidence type="ECO:0000313" key="14">
    <source>
        <dbReference type="EMBL" id="TXJ96885.1"/>
    </source>
</evidence>
<evidence type="ECO:0000259" key="11">
    <source>
        <dbReference type="Pfam" id="PF00593"/>
    </source>
</evidence>
<keyword evidence="5 9" id="KW-0798">TonB box</keyword>
<evidence type="ECO:0000313" key="13">
    <source>
        <dbReference type="EMBL" id="RIV45407.1"/>
    </source>
</evidence>
<evidence type="ECO:0000256" key="8">
    <source>
        <dbReference type="PROSITE-ProRule" id="PRU01360"/>
    </source>
</evidence>
<dbReference type="Pfam" id="PF00593">
    <property type="entry name" value="TonB_dep_Rec_b-barrel"/>
    <property type="match status" value="1"/>
</dbReference>
<dbReference type="AlphaFoldDB" id="A0A3A1NIH1"/>
<proteinExistence type="inferred from homology"/>
<dbReference type="Gene3D" id="2.40.170.20">
    <property type="entry name" value="TonB-dependent receptor, beta-barrel domain"/>
    <property type="match status" value="1"/>
</dbReference>
<dbReference type="Proteomes" id="UP000266691">
    <property type="component" value="Unassembled WGS sequence"/>
</dbReference>
<dbReference type="NCBIfam" id="TIGR04057">
    <property type="entry name" value="SusC_RagA_signa"/>
    <property type="match status" value="1"/>
</dbReference>
<sequence>MKIRRMHLFWCMFLVPFLQFAQITVQGVVTDATTQEPLPGVSILLKGTTQGTATDFDGNYVLQANLGDTLVFSYIGFQSKEVVVSGSSLSVVLLEDTTTLDEVVIIGYGTTTVKDATGSVSSVTTEDFNKGAIVSTDQLLTGKTAGVRITNNGGQPDSAPNIRIRGGSSLTANNSPLIVIDGIPVDNTNPAGVSNPLTLVNPNDVESFSILKDASATAIYGSRASNGVIIITTKKGLSGEFKFNFSTNTTVSKVGKKIDMMDGDTFARFIKEYHPDYTNYLGVDDPSTDAVDDSSTDAIEGRILYNTDWQDAIYRTAISFDHNLSARGSILKTVPIRMSLGYTESQGLVKTSDYERITGSLKLTPRLLDDHLKVDVNAKGIMSKKNAIDEGGALGGAVNMDPTKPVYDNSYGNLFGGYYQNVKIEEDDEYNITRLDGQWNPVALLMQRYRPERVQKLLANVELDYKMHFLPELRAVANVGIEASKSKIKEVYVDNSIATYQINDTEHESVFNEGVNYRENQDIVNRTFEGYLAYAKDLGGAINNFDVQAGYSYQNFKNDGNKEIYRYNLDTGVREVQPNEQNPTNRYFNELNLQSFFGRANINFYDRYLLTLSFRADGSSLFVKDNRWGYFPAAALAWKVKEESFLKDVDVVNNLKLRLGWGRTGQQDITGQVGFYPSVPLFEAGSATSQYLSGYALYSAINFNPDLTWEKAETYNAGLDFGLFKGNILSGSFDVYYRTTKDLLAFVPTAPGQSLGSSFAKNVGETESKGFEINFNVKALSQEKMALEFYGNTSYNRAEVTNLKDATYISAIESDIPTGTGVKLARHAVGYQPYSAWVFKQLYDAQGNPIHGAFADFNGDGVVDNDDRYYKALRPNWTFGFGFNFNYGKLDLSSSFRGQIGGQVYNSRRLSLGWVDKAIPNNSNSLSNVLDFYNGAADFNFVNVQGNVPFSDYFLEDASFLRCENIVLGYRLDDAVPNVSMRFYGALNNPFIITKYDGQDPENFNAIDNNFYPRPRSFTIGVNVDF</sequence>
<feature type="domain" description="TonB-dependent receptor plug" evidence="12">
    <location>
        <begin position="113"/>
        <end position="228"/>
    </location>
</feature>
<dbReference type="SUPFAM" id="SSF49464">
    <property type="entry name" value="Carboxypeptidase regulatory domain-like"/>
    <property type="match status" value="1"/>
</dbReference>
<dbReference type="InterPro" id="IPR000531">
    <property type="entry name" value="Beta-barrel_TonB"/>
</dbReference>
<feature type="chain" id="PRO_5017333833" evidence="10">
    <location>
        <begin position="22"/>
        <end position="1026"/>
    </location>
</feature>
<keyword evidence="6 8" id="KW-0472">Membrane</keyword>
<evidence type="ECO:0000259" key="12">
    <source>
        <dbReference type="Pfam" id="PF07715"/>
    </source>
</evidence>
<dbReference type="GO" id="GO:0009279">
    <property type="term" value="C:cell outer membrane"/>
    <property type="evidence" value="ECO:0007669"/>
    <property type="project" value="UniProtKB-SubCell"/>
</dbReference>
<comment type="similarity">
    <text evidence="8 9">Belongs to the TonB-dependent receptor family.</text>
</comment>
<evidence type="ECO:0000256" key="5">
    <source>
        <dbReference type="ARBA" id="ARBA00023077"/>
    </source>
</evidence>
<keyword evidence="13" id="KW-0675">Receptor</keyword>
<dbReference type="OrthoDB" id="9768177at2"/>
<dbReference type="EMBL" id="VNWK01000018">
    <property type="protein sequence ID" value="TXJ96885.1"/>
    <property type="molecule type" value="Genomic_DNA"/>
</dbReference>
<dbReference type="Pfam" id="PF13715">
    <property type="entry name" value="CarbopepD_reg_2"/>
    <property type="match status" value="1"/>
</dbReference>
<dbReference type="InterPro" id="IPR036942">
    <property type="entry name" value="Beta-barrel_TonB_sf"/>
</dbReference>
<dbReference type="InterPro" id="IPR012910">
    <property type="entry name" value="Plug_dom"/>
</dbReference>
<dbReference type="Proteomes" id="UP000321621">
    <property type="component" value="Unassembled WGS sequence"/>
</dbReference>
<name>A0A3A1NIH1_9FLAO</name>
<evidence type="ECO:0000256" key="2">
    <source>
        <dbReference type="ARBA" id="ARBA00022448"/>
    </source>
</evidence>
<dbReference type="Gene3D" id="2.60.40.1120">
    <property type="entry name" value="Carboxypeptidase-like, regulatory domain"/>
    <property type="match status" value="1"/>
</dbReference>
<keyword evidence="10" id="KW-0732">Signal</keyword>
<comment type="subcellular location">
    <subcellularLocation>
        <location evidence="1 8">Cell outer membrane</location>
        <topology evidence="1 8">Multi-pass membrane protein</topology>
    </subcellularLocation>
</comment>
<reference evidence="14 16" key="2">
    <citation type="submission" date="2019-07" db="EMBL/GenBank/DDBJ databases">
        <title>Draft genome of two Muricauda strains isolated from deep sea.</title>
        <authorList>
            <person name="Sun C."/>
        </authorList>
    </citation>
    <scope>NUCLEOTIDE SEQUENCE [LARGE SCALE GENOMIC DNA]</scope>
    <source>
        <strain evidence="14 16">72</strain>
    </source>
</reference>
<evidence type="ECO:0000256" key="1">
    <source>
        <dbReference type="ARBA" id="ARBA00004571"/>
    </source>
</evidence>
<dbReference type="SUPFAM" id="SSF56935">
    <property type="entry name" value="Porins"/>
    <property type="match status" value="1"/>
</dbReference>
<dbReference type="PROSITE" id="PS52016">
    <property type="entry name" value="TONB_DEPENDENT_REC_3"/>
    <property type="match status" value="1"/>
</dbReference>
<keyword evidence="2 8" id="KW-0813">Transport</keyword>
<keyword evidence="16" id="KW-1185">Reference proteome</keyword>
<evidence type="ECO:0000256" key="10">
    <source>
        <dbReference type="SAM" id="SignalP"/>
    </source>
</evidence>
<dbReference type="InterPro" id="IPR008969">
    <property type="entry name" value="CarboxyPept-like_regulatory"/>
</dbReference>
<dbReference type="Gene3D" id="2.170.130.10">
    <property type="entry name" value="TonB-dependent receptor, plug domain"/>
    <property type="match status" value="1"/>
</dbReference>
<evidence type="ECO:0000256" key="3">
    <source>
        <dbReference type="ARBA" id="ARBA00022452"/>
    </source>
</evidence>
<evidence type="ECO:0000256" key="6">
    <source>
        <dbReference type="ARBA" id="ARBA00023136"/>
    </source>
</evidence>
<keyword evidence="4 8" id="KW-0812">Transmembrane</keyword>
<dbReference type="Pfam" id="PF07715">
    <property type="entry name" value="Plug"/>
    <property type="match status" value="1"/>
</dbReference>
<evidence type="ECO:0000313" key="16">
    <source>
        <dbReference type="Proteomes" id="UP000321621"/>
    </source>
</evidence>
<protein>
    <submittedName>
        <fullName evidence="13">TonB-dependent receptor</fullName>
    </submittedName>
</protein>
<keyword evidence="7 8" id="KW-0998">Cell outer membrane</keyword>
<dbReference type="InterPro" id="IPR037066">
    <property type="entry name" value="Plug_dom_sf"/>
</dbReference>
<evidence type="ECO:0000256" key="9">
    <source>
        <dbReference type="RuleBase" id="RU003357"/>
    </source>
</evidence>
<dbReference type="InterPro" id="IPR023997">
    <property type="entry name" value="TonB-dep_OMP_SusC/RagA_CS"/>
</dbReference>
<evidence type="ECO:0000256" key="7">
    <source>
        <dbReference type="ARBA" id="ARBA00023237"/>
    </source>
</evidence>
<dbReference type="RefSeq" id="WP_119647102.1">
    <property type="nucleotide sequence ID" value="NZ_QXFI01000018.1"/>
</dbReference>
<feature type="signal peptide" evidence="10">
    <location>
        <begin position="1"/>
        <end position="21"/>
    </location>
</feature>
<comment type="caution">
    <text evidence="13">The sequence shown here is derived from an EMBL/GenBank/DDBJ whole genome shotgun (WGS) entry which is preliminary data.</text>
</comment>
<feature type="domain" description="TonB-dependent receptor-like beta-barrel" evidence="11">
    <location>
        <begin position="492"/>
        <end position="804"/>
    </location>
</feature>
<dbReference type="NCBIfam" id="TIGR04056">
    <property type="entry name" value="OMP_RagA_SusC"/>
    <property type="match status" value="1"/>
</dbReference>
<accession>A0A3A1NIH1</accession>
<dbReference type="InterPro" id="IPR039426">
    <property type="entry name" value="TonB-dep_rcpt-like"/>
</dbReference>